<organism evidence="1 2">
    <name type="scientific">Staphylococcus gallinarum</name>
    <dbReference type="NCBI Taxonomy" id="1293"/>
    <lineage>
        <taxon>Bacteria</taxon>
        <taxon>Bacillati</taxon>
        <taxon>Bacillota</taxon>
        <taxon>Bacilli</taxon>
        <taxon>Bacillales</taxon>
        <taxon>Staphylococcaceae</taxon>
        <taxon>Staphylococcus</taxon>
    </lineage>
</organism>
<protein>
    <submittedName>
        <fullName evidence="1">Uncharacterized protein</fullName>
    </submittedName>
</protein>
<evidence type="ECO:0000313" key="1">
    <source>
        <dbReference type="EMBL" id="SUM30861.1"/>
    </source>
</evidence>
<evidence type="ECO:0000313" key="2">
    <source>
        <dbReference type="Proteomes" id="UP000255277"/>
    </source>
</evidence>
<dbReference type="AlphaFoldDB" id="A0A380FBM5"/>
<sequence>MILWKGYFSEKNLMSDKPYLYGEKVLRIFLKKAVYQMRVYLADLESELTKLRNHDNYILIKDMYISDIINQYSLSNIFIKEYRVVKDLGTMLYDKNIIKILITS</sequence>
<reference evidence="1 2" key="1">
    <citation type="submission" date="2018-06" db="EMBL/GenBank/DDBJ databases">
        <authorList>
            <consortium name="Pathogen Informatics"/>
            <person name="Doyle S."/>
        </authorList>
    </citation>
    <scope>NUCLEOTIDE SEQUENCE [LARGE SCALE GENOMIC DNA]</scope>
    <source>
        <strain evidence="1 2">NCTC12195</strain>
    </source>
</reference>
<accession>A0A380FBM5</accession>
<dbReference type="EMBL" id="UHDK01000001">
    <property type="protein sequence ID" value="SUM30861.1"/>
    <property type="molecule type" value="Genomic_DNA"/>
</dbReference>
<name>A0A380FBM5_STAGA</name>
<gene>
    <name evidence="1" type="ORF">NCTC12195_00261</name>
</gene>
<proteinExistence type="predicted"/>
<dbReference type="Proteomes" id="UP000255277">
    <property type="component" value="Unassembled WGS sequence"/>
</dbReference>